<keyword evidence="5 7" id="KW-1133">Transmembrane helix</keyword>
<dbReference type="InterPro" id="IPR005769">
    <property type="entry name" value="PhnE/PtxC"/>
</dbReference>
<accession>A0A6A0B6G8</accession>
<evidence type="ECO:0000313" key="9">
    <source>
        <dbReference type="EMBL" id="GFH40098.1"/>
    </source>
</evidence>
<feature type="transmembrane region" description="Helical" evidence="7">
    <location>
        <begin position="78"/>
        <end position="105"/>
    </location>
</feature>
<comment type="caution">
    <text evidence="9">The sequence shown here is derived from an EMBL/GenBank/DDBJ whole genome shotgun (WGS) entry which is preliminary data.</text>
</comment>
<feature type="transmembrane region" description="Helical" evidence="7">
    <location>
        <begin position="218"/>
        <end position="236"/>
    </location>
</feature>
<dbReference type="PANTHER" id="PTHR30043">
    <property type="entry name" value="PHOSPHONATES TRANSPORT SYSTEM PERMEASE PROTEIN"/>
    <property type="match status" value="1"/>
</dbReference>
<dbReference type="GO" id="GO:0015416">
    <property type="term" value="F:ABC-type phosphonate transporter activity"/>
    <property type="evidence" value="ECO:0007669"/>
    <property type="project" value="InterPro"/>
</dbReference>
<dbReference type="GO" id="GO:0015833">
    <property type="term" value="P:peptide transport"/>
    <property type="evidence" value="ECO:0007669"/>
    <property type="project" value="UniProtKB-KW"/>
</dbReference>
<evidence type="ECO:0000259" key="8">
    <source>
        <dbReference type="PROSITE" id="PS50928"/>
    </source>
</evidence>
<dbReference type="InterPro" id="IPR035906">
    <property type="entry name" value="MetI-like_sf"/>
</dbReference>
<keyword evidence="4 7" id="KW-0812">Transmembrane</keyword>
<gene>
    <name evidence="9" type="primary">phnE</name>
    <name evidence="9" type="ORF">Hs20B_04960</name>
</gene>
<feature type="transmembrane region" description="Helical" evidence="7">
    <location>
        <begin position="242"/>
        <end position="262"/>
    </location>
</feature>
<comment type="subcellular location">
    <subcellularLocation>
        <location evidence="2">Cell envelope</location>
    </subcellularLocation>
    <subcellularLocation>
        <location evidence="7">Cell membrane</location>
        <topology evidence="7">Multi-pass membrane protein</topology>
    </subcellularLocation>
    <subcellularLocation>
        <location evidence="1">Membrane</location>
        <topology evidence="1">Multi-pass membrane protein</topology>
    </subcellularLocation>
</comment>
<dbReference type="SUPFAM" id="SSF161098">
    <property type="entry name" value="MetI-like"/>
    <property type="match status" value="1"/>
</dbReference>
<keyword evidence="3 7" id="KW-0813">Transport</keyword>
<evidence type="ECO:0000256" key="3">
    <source>
        <dbReference type="ARBA" id="ARBA00022448"/>
    </source>
</evidence>
<feature type="domain" description="ABC transmembrane type-1" evidence="8">
    <location>
        <begin position="81"/>
        <end position="263"/>
    </location>
</feature>
<evidence type="ECO:0000256" key="7">
    <source>
        <dbReference type="RuleBase" id="RU363032"/>
    </source>
</evidence>
<dbReference type="GO" id="GO:0030313">
    <property type="term" value="C:cell envelope"/>
    <property type="evidence" value="ECO:0007669"/>
    <property type="project" value="UniProtKB-SubCell"/>
</dbReference>
<sequence length="273" mass="29759">MNVTINAAIKEQYGKQPRKWHYYLLIFIIIAAIFIWSMTVMNMSGMSKNGVKIAGKIFSGIFHPDLKFLFALDTTGVGYLLLQTIAIAILGTLVGAIIAVPLSFLSATSIMPAWIAYIVRLFIMAVRTVPPFVYGLMFIRVTGPGASAGALTLGLISIGMISKLFIETIEDLDTGIIESMDAAGATTFQKIRFGIIPQLMPDFLSILLYRLDMNLRDASILGLVGAGGIGAPMIFAMNAYKWPQVGSILIGLFVLILVIELISDRIRSYLLKG</sequence>
<dbReference type="Pfam" id="PF00528">
    <property type="entry name" value="BPD_transp_1"/>
    <property type="match status" value="1"/>
</dbReference>
<keyword evidence="6 7" id="KW-0472">Membrane</keyword>
<evidence type="ECO:0000256" key="6">
    <source>
        <dbReference type="ARBA" id="ARBA00023136"/>
    </source>
</evidence>
<keyword evidence="10" id="KW-1185">Reference proteome</keyword>
<dbReference type="PROSITE" id="PS50928">
    <property type="entry name" value="ABC_TM1"/>
    <property type="match status" value="1"/>
</dbReference>
<organism evidence="9 10">
    <name type="scientific">Pseudolactococcus insecticola</name>
    <dbReference type="NCBI Taxonomy" id="2709158"/>
    <lineage>
        <taxon>Bacteria</taxon>
        <taxon>Bacillati</taxon>
        <taxon>Bacillota</taxon>
        <taxon>Bacilli</taxon>
        <taxon>Lactobacillales</taxon>
        <taxon>Streptococcaceae</taxon>
        <taxon>Pseudolactococcus</taxon>
    </lineage>
</organism>
<evidence type="ECO:0000256" key="4">
    <source>
        <dbReference type="ARBA" id="ARBA00022692"/>
    </source>
</evidence>
<feature type="transmembrane region" description="Helical" evidence="7">
    <location>
        <begin position="20"/>
        <end position="41"/>
    </location>
</feature>
<dbReference type="CDD" id="cd06261">
    <property type="entry name" value="TM_PBP2"/>
    <property type="match status" value="1"/>
</dbReference>
<protein>
    <submittedName>
        <fullName evidence="9">Phosphonate ABC transporter, permease protein PhnE</fullName>
    </submittedName>
</protein>
<evidence type="ECO:0000256" key="2">
    <source>
        <dbReference type="ARBA" id="ARBA00004196"/>
    </source>
</evidence>
<evidence type="ECO:0000256" key="5">
    <source>
        <dbReference type="ARBA" id="ARBA00022989"/>
    </source>
</evidence>
<dbReference type="EMBL" id="BLLH01000002">
    <property type="protein sequence ID" value="GFH40098.1"/>
    <property type="molecule type" value="Genomic_DNA"/>
</dbReference>
<feature type="transmembrane region" description="Helical" evidence="7">
    <location>
        <begin position="145"/>
        <end position="166"/>
    </location>
</feature>
<evidence type="ECO:0000256" key="1">
    <source>
        <dbReference type="ARBA" id="ARBA00004141"/>
    </source>
</evidence>
<comment type="similarity">
    <text evidence="7">Belongs to the binding-protein-dependent transport system permease family.</text>
</comment>
<dbReference type="PANTHER" id="PTHR30043:SF8">
    <property type="entry name" value="ABC TRANSPORTER, PERMEASE PROTEIN CC0363, PUTATIVE-RELATED"/>
    <property type="match status" value="1"/>
</dbReference>
<dbReference type="Proteomes" id="UP000475928">
    <property type="component" value="Unassembled WGS sequence"/>
</dbReference>
<evidence type="ECO:0000313" key="10">
    <source>
        <dbReference type="Proteomes" id="UP000475928"/>
    </source>
</evidence>
<dbReference type="GO" id="GO:0005886">
    <property type="term" value="C:plasma membrane"/>
    <property type="evidence" value="ECO:0007669"/>
    <property type="project" value="UniProtKB-SubCell"/>
</dbReference>
<name>A0A6A0B6G8_9LACT</name>
<dbReference type="InterPro" id="IPR000515">
    <property type="entry name" value="MetI-like"/>
</dbReference>
<dbReference type="Gene3D" id="1.10.3720.10">
    <property type="entry name" value="MetI-like"/>
    <property type="match status" value="1"/>
</dbReference>
<dbReference type="GO" id="GO:0015031">
    <property type="term" value="P:protein transport"/>
    <property type="evidence" value="ECO:0007669"/>
    <property type="project" value="UniProtKB-KW"/>
</dbReference>
<reference evidence="9 10" key="1">
    <citation type="submission" date="2020-02" db="EMBL/GenBank/DDBJ databases">
        <title>Draft genome sequence of Lactococcus sp. Hs20B0-1.</title>
        <authorList>
            <person name="Noda S."/>
            <person name="Yuki M."/>
            <person name="Ohkuma M."/>
        </authorList>
    </citation>
    <scope>NUCLEOTIDE SEQUENCE [LARGE SCALE GENOMIC DNA]</scope>
    <source>
        <strain evidence="9 10">Hs20B0-1</strain>
    </source>
</reference>
<proteinExistence type="inferred from homology"/>
<dbReference type="NCBIfam" id="TIGR01097">
    <property type="entry name" value="PhnE"/>
    <property type="match status" value="1"/>
</dbReference>
<dbReference type="AlphaFoldDB" id="A0A6A0B6G8"/>